<reference evidence="7" key="1">
    <citation type="submission" date="2021-08" db="EMBL/GenBank/DDBJ databases">
        <title>WGS assembly of Ceratopteris richardii.</title>
        <authorList>
            <person name="Marchant D.B."/>
            <person name="Chen G."/>
            <person name="Jenkins J."/>
            <person name="Shu S."/>
            <person name="Leebens-Mack J."/>
            <person name="Grimwood J."/>
            <person name="Schmutz J."/>
            <person name="Soltis P."/>
            <person name="Soltis D."/>
            <person name="Chen Z.-H."/>
        </authorList>
    </citation>
    <scope>NUCLEOTIDE SEQUENCE</scope>
    <source>
        <strain evidence="7">Whitten #5841</strain>
        <tissue evidence="7">Leaf</tissue>
    </source>
</reference>
<evidence type="ECO:0000256" key="1">
    <source>
        <dbReference type="ARBA" id="ARBA00010128"/>
    </source>
</evidence>
<evidence type="ECO:0000256" key="4">
    <source>
        <dbReference type="ARBA" id="ARBA00047960"/>
    </source>
</evidence>
<feature type="domain" description="GST C-terminal" evidence="6">
    <location>
        <begin position="90"/>
        <end position="214"/>
    </location>
</feature>
<dbReference type="PANTHER" id="PTHR43900:SF3">
    <property type="entry name" value="GLUTATHIONE S-TRANSFERASE RHO"/>
    <property type="match status" value="1"/>
</dbReference>
<evidence type="ECO:0000259" key="5">
    <source>
        <dbReference type="PROSITE" id="PS50404"/>
    </source>
</evidence>
<dbReference type="OMA" id="QKVVWCA"/>
<dbReference type="GO" id="GO:0043295">
    <property type="term" value="F:glutathione binding"/>
    <property type="evidence" value="ECO:0007669"/>
    <property type="project" value="TreeGrafter"/>
</dbReference>
<evidence type="ECO:0000313" key="7">
    <source>
        <dbReference type="EMBL" id="KAH7447867.1"/>
    </source>
</evidence>
<dbReference type="GO" id="GO:0005737">
    <property type="term" value="C:cytoplasm"/>
    <property type="evidence" value="ECO:0007669"/>
    <property type="project" value="TreeGrafter"/>
</dbReference>
<keyword evidence="8" id="KW-1185">Reference proteome</keyword>
<dbReference type="GO" id="GO:0009636">
    <property type="term" value="P:response to toxic substance"/>
    <property type="evidence" value="ECO:0007669"/>
    <property type="project" value="UniProtKB-ARBA"/>
</dbReference>
<protein>
    <recommendedName>
        <fullName evidence="2">glutathione transferase</fullName>
        <ecNumber evidence="2">2.5.1.18</ecNumber>
    </recommendedName>
</protein>
<dbReference type="EC" id="2.5.1.18" evidence="2"/>
<dbReference type="FunFam" id="3.40.30.10:FF:000016">
    <property type="entry name" value="Glutathione S-transferase F2"/>
    <property type="match status" value="1"/>
</dbReference>
<evidence type="ECO:0000256" key="2">
    <source>
        <dbReference type="ARBA" id="ARBA00012452"/>
    </source>
</evidence>
<dbReference type="FunFam" id="1.20.1050.10:FF:000004">
    <property type="entry name" value="Glutathione S-transferase F2"/>
    <property type="match status" value="1"/>
</dbReference>
<dbReference type="SFLD" id="SFLDG00358">
    <property type="entry name" value="Main_(cytGST)"/>
    <property type="match status" value="1"/>
</dbReference>
<evidence type="ECO:0000259" key="6">
    <source>
        <dbReference type="PROSITE" id="PS50405"/>
    </source>
</evidence>
<comment type="catalytic activity">
    <reaction evidence="4">
        <text>RX + glutathione = an S-substituted glutathione + a halide anion + H(+)</text>
        <dbReference type="Rhea" id="RHEA:16437"/>
        <dbReference type="ChEBI" id="CHEBI:15378"/>
        <dbReference type="ChEBI" id="CHEBI:16042"/>
        <dbReference type="ChEBI" id="CHEBI:17792"/>
        <dbReference type="ChEBI" id="CHEBI:57925"/>
        <dbReference type="ChEBI" id="CHEBI:90779"/>
        <dbReference type="EC" id="2.5.1.18"/>
    </reaction>
</comment>
<comment type="similarity">
    <text evidence="1">Belongs to the GST superfamily. Phi family.</text>
</comment>
<name>A0A8T2VH62_CERRI</name>
<dbReference type="Gene3D" id="1.20.1050.10">
    <property type="match status" value="1"/>
</dbReference>
<dbReference type="Proteomes" id="UP000825935">
    <property type="component" value="Chromosome 1"/>
</dbReference>
<dbReference type="InterPro" id="IPR004045">
    <property type="entry name" value="Glutathione_S-Trfase_N"/>
</dbReference>
<dbReference type="CDD" id="cd03187">
    <property type="entry name" value="GST_C_Phi"/>
    <property type="match status" value="1"/>
</dbReference>
<dbReference type="PANTHER" id="PTHR43900">
    <property type="entry name" value="GLUTATHIONE S-TRANSFERASE RHO"/>
    <property type="match status" value="1"/>
</dbReference>
<gene>
    <name evidence="7" type="ORF">KP509_01G124800</name>
</gene>
<accession>A0A8T2VH62</accession>
<dbReference type="SFLD" id="SFLDG01154">
    <property type="entry name" value="Main.5:_Phi-like"/>
    <property type="match status" value="1"/>
</dbReference>
<dbReference type="PROSITE" id="PS50404">
    <property type="entry name" value="GST_NTER"/>
    <property type="match status" value="1"/>
</dbReference>
<dbReference type="SUPFAM" id="SSF47616">
    <property type="entry name" value="GST C-terminal domain-like"/>
    <property type="match status" value="1"/>
</dbReference>
<dbReference type="InterPro" id="IPR036282">
    <property type="entry name" value="Glutathione-S-Trfase_C_sf"/>
</dbReference>
<dbReference type="GO" id="GO:0006749">
    <property type="term" value="P:glutathione metabolic process"/>
    <property type="evidence" value="ECO:0007669"/>
    <property type="project" value="TreeGrafter"/>
</dbReference>
<proteinExistence type="inferred from homology"/>
<comment type="caution">
    <text evidence="7">The sequence shown here is derived from an EMBL/GenBank/DDBJ whole genome shotgun (WGS) entry which is preliminary data.</text>
</comment>
<dbReference type="Pfam" id="PF02798">
    <property type="entry name" value="GST_N"/>
    <property type="match status" value="1"/>
</dbReference>
<dbReference type="InterPro" id="IPR034347">
    <property type="entry name" value="GST_Phi_C"/>
</dbReference>
<dbReference type="InterPro" id="IPR036249">
    <property type="entry name" value="Thioredoxin-like_sf"/>
</dbReference>
<keyword evidence="3" id="KW-0808">Transferase</keyword>
<dbReference type="Pfam" id="PF00043">
    <property type="entry name" value="GST_C"/>
    <property type="match status" value="1"/>
</dbReference>
<dbReference type="InterPro" id="IPR040079">
    <property type="entry name" value="Glutathione_S-Trfase"/>
</dbReference>
<sequence>MAPVKVHGIPRSTCTMRVLAALSEKEADYELVMVNLMKGEHKQPPFLALQPFGVIPVIQDEDLTLFESRAIARYVADKYQNQGSSLYGESVTERALIEQGIEMEAQNFTPAGQPIFYQMVIAPMRGTPTNEAVVEESLIKFAKVLDIHEERLAKAPYLGGESFSLADLTHMPLTHYLIGLPKVSDVFRARKNVMAWWERISSREAWKKVTALSA</sequence>
<dbReference type="InterPro" id="IPR004046">
    <property type="entry name" value="GST_C"/>
</dbReference>
<organism evidence="7 8">
    <name type="scientific">Ceratopteris richardii</name>
    <name type="common">Triangle waterfern</name>
    <dbReference type="NCBI Taxonomy" id="49495"/>
    <lineage>
        <taxon>Eukaryota</taxon>
        <taxon>Viridiplantae</taxon>
        <taxon>Streptophyta</taxon>
        <taxon>Embryophyta</taxon>
        <taxon>Tracheophyta</taxon>
        <taxon>Polypodiopsida</taxon>
        <taxon>Polypodiidae</taxon>
        <taxon>Polypodiales</taxon>
        <taxon>Pteridineae</taxon>
        <taxon>Pteridaceae</taxon>
        <taxon>Parkerioideae</taxon>
        <taxon>Ceratopteris</taxon>
    </lineage>
</organism>
<dbReference type="OrthoDB" id="422574at2759"/>
<dbReference type="Gene3D" id="3.40.30.10">
    <property type="entry name" value="Glutaredoxin"/>
    <property type="match status" value="1"/>
</dbReference>
<dbReference type="SFLD" id="SFLDS00019">
    <property type="entry name" value="Glutathione_Transferase_(cytos"/>
    <property type="match status" value="1"/>
</dbReference>
<dbReference type="EMBL" id="CM035406">
    <property type="protein sequence ID" value="KAH7447867.1"/>
    <property type="molecule type" value="Genomic_DNA"/>
</dbReference>
<dbReference type="SUPFAM" id="SSF52833">
    <property type="entry name" value="Thioredoxin-like"/>
    <property type="match status" value="1"/>
</dbReference>
<dbReference type="InterPro" id="IPR010987">
    <property type="entry name" value="Glutathione-S-Trfase_C-like"/>
</dbReference>
<dbReference type="CDD" id="cd03053">
    <property type="entry name" value="GST_N_Phi"/>
    <property type="match status" value="1"/>
</dbReference>
<dbReference type="GO" id="GO:0004364">
    <property type="term" value="F:glutathione transferase activity"/>
    <property type="evidence" value="ECO:0007669"/>
    <property type="project" value="UniProtKB-EC"/>
</dbReference>
<dbReference type="AlphaFoldDB" id="A0A8T2VH62"/>
<feature type="domain" description="GST N-terminal" evidence="5">
    <location>
        <begin position="2"/>
        <end position="83"/>
    </location>
</feature>
<evidence type="ECO:0000256" key="3">
    <source>
        <dbReference type="ARBA" id="ARBA00022679"/>
    </source>
</evidence>
<dbReference type="PROSITE" id="PS50405">
    <property type="entry name" value="GST_CTER"/>
    <property type="match status" value="1"/>
</dbReference>
<evidence type="ECO:0000313" key="8">
    <source>
        <dbReference type="Proteomes" id="UP000825935"/>
    </source>
</evidence>